<dbReference type="Pfam" id="PF17770">
    <property type="entry name" value="RNase_J_C"/>
    <property type="match status" value="1"/>
</dbReference>
<dbReference type="GO" id="GO:0004527">
    <property type="term" value="F:exonuclease activity"/>
    <property type="evidence" value="ECO:0007669"/>
    <property type="project" value="UniProtKB-KW"/>
</dbReference>
<dbReference type="Pfam" id="PF00753">
    <property type="entry name" value="Lactamase_B"/>
    <property type="match status" value="1"/>
</dbReference>
<dbReference type="InterPro" id="IPR004613">
    <property type="entry name" value="RNase_J"/>
</dbReference>
<keyword evidence="5" id="KW-0862">Zinc</keyword>
<evidence type="ECO:0000259" key="8">
    <source>
        <dbReference type="SMART" id="SM00849"/>
    </source>
</evidence>
<dbReference type="GO" id="GO:0046872">
    <property type="term" value="F:metal ion binding"/>
    <property type="evidence" value="ECO:0007669"/>
    <property type="project" value="UniProtKB-KW"/>
</dbReference>
<evidence type="ECO:0000256" key="3">
    <source>
        <dbReference type="ARBA" id="ARBA00022723"/>
    </source>
</evidence>
<reference evidence="9 10" key="1">
    <citation type="journal article" date="2021" name="Microb. Ecol.">
        <title>Candidatus Mesenet longicola: Novel Endosymbionts of Brontispa longissima that Induce Cytoplasmic Incompatibility.</title>
        <authorList>
            <person name="Takano S."/>
            <person name="Gotoh Y."/>
            <person name="Hayashi T."/>
        </authorList>
    </citation>
    <scope>NUCLEOTIDE SEQUENCE [LARGE SCALE GENOMIC DNA]</scope>
    <source>
        <strain evidence="9">L5</strain>
    </source>
</reference>
<dbReference type="InterPro" id="IPR055132">
    <property type="entry name" value="RNase_J_b_CASP"/>
</dbReference>
<evidence type="ECO:0000256" key="5">
    <source>
        <dbReference type="ARBA" id="ARBA00022833"/>
    </source>
</evidence>
<keyword evidence="10" id="KW-1185">Reference proteome</keyword>
<dbReference type="CDD" id="cd07714">
    <property type="entry name" value="RNaseJ_MBL-fold"/>
    <property type="match status" value="1"/>
</dbReference>
<dbReference type="Gene3D" id="3.40.50.10710">
    <property type="entry name" value="Metallo-hydrolase/oxidoreductase"/>
    <property type="match status" value="1"/>
</dbReference>
<proteinExistence type="predicted"/>
<keyword evidence="2" id="KW-0540">Nuclease</keyword>
<keyword evidence="1" id="KW-0963">Cytoplasm</keyword>
<dbReference type="InterPro" id="IPR001279">
    <property type="entry name" value="Metallo-B-lactamas"/>
</dbReference>
<dbReference type="AlphaFoldDB" id="A0A8J3HU20"/>
<dbReference type="Pfam" id="PF22505">
    <property type="entry name" value="RNase_J_b_CASP"/>
    <property type="match status" value="1"/>
</dbReference>
<evidence type="ECO:0000313" key="10">
    <source>
        <dbReference type="Proteomes" id="UP000637906"/>
    </source>
</evidence>
<dbReference type="InterPro" id="IPR042173">
    <property type="entry name" value="RNase_J_2"/>
</dbReference>
<dbReference type="PANTHER" id="PTHR43694:SF1">
    <property type="entry name" value="RIBONUCLEASE J"/>
    <property type="match status" value="1"/>
</dbReference>
<dbReference type="InterPro" id="IPR011108">
    <property type="entry name" value="RMMBL"/>
</dbReference>
<gene>
    <name evidence="9" type="ORF">sL5_00480</name>
</gene>
<keyword evidence="6" id="KW-0269">Exonuclease</keyword>
<organism evidence="9 10">
    <name type="scientific">Candidatus Mesenet longicola</name>
    <dbReference type="NCBI Taxonomy" id="1892558"/>
    <lineage>
        <taxon>Bacteria</taxon>
        <taxon>Pseudomonadati</taxon>
        <taxon>Pseudomonadota</taxon>
        <taxon>Alphaproteobacteria</taxon>
        <taxon>Rickettsiales</taxon>
        <taxon>Anaplasmataceae</taxon>
        <taxon>Candidatus Mesenet</taxon>
    </lineage>
</organism>
<evidence type="ECO:0000256" key="4">
    <source>
        <dbReference type="ARBA" id="ARBA00022801"/>
    </source>
</evidence>
<keyword evidence="7" id="KW-0694">RNA-binding</keyword>
<dbReference type="PANTHER" id="PTHR43694">
    <property type="entry name" value="RIBONUCLEASE J"/>
    <property type="match status" value="1"/>
</dbReference>
<dbReference type="Gene3D" id="3.60.15.10">
    <property type="entry name" value="Ribonuclease Z/Hydroxyacylglutathione hydrolase-like"/>
    <property type="match status" value="1"/>
</dbReference>
<comment type="caution">
    <text evidence="9">The sequence shown here is derived from an EMBL/GenBank/DDBJ whole genome shotgun (WGS) entry which is preliminary data.</text>
</comment>
<evidence type="ECO:0000256" key="7">
    <source>
        <dbReference type="ARBA" id="ARBA00022884"/>
    </source>
</evidence>
<name>A0A8J3HU20_9RICK</name>
<dbReference type="EMBL" id="BNGU01000002">
    <property type="protein sequence ID" value="GHM59055.1"/>
    <property type="molecule type" value="Genomic_DNA"/>
</dbReference>
<feature type="domain" description="Metallo-beta-lactamase" evidence="8">
    <location>
        <begin position="18"/>
        <end position="212"/>
    </location>
</feature>
<dbReference type="SMART" id="SM00849">
    <property type="entry name" value="Lactamase_B"/>
    <property type="match status" value="1"/>
</dbReference>
<dbReference type="InterPro" id="IPR036866">
    <property type="entry name" value="RibonucZ/Hydroxyglut_hydro"/>
</dbReference>
<evidence type="ECO:0000313" key="9">
    <source>
        <dbReference type="EMBL" id="GHM59055.1"/>
    </source>
</evidence>
<dbReference type="GO" id="GO:0003723">
    <property type="term" value="F:RNA binding"/>
    <property type="evidence" value="ECO:0007669"/>
    <property type="project" value="UniProtKB-KW"/>
</dbReference>
<sequence>MDNDDFLFIPLGGVGKIGMNVSLYHYQGKWIMIDLGVGFADSDMPGVDLTVADISFIAKKKDDLLGIILTHAHEDHLGAIQYLWKDLRCPIFATNFTATFLRSKLKEFKLEDAVPINIIEQNESFTLGPFDIEFINVTHSIPEANAIAIGTDAGKILHTGDWKFDPGPVIGSISNTERLKELGNQGLLAVICDSTNAFTKTESQSESGVEDHIYNIIRECKQLVAVSLFASNVARIETICKVAEKLGRKVALLGKSLWRIVEVSQESGYLADYEFLGAEEASRFSRDKMLLLCTGCQGEPLAASSKLAQRTHPTFQMQKGDTIIFSSRMIPGNEQRIHNMFNSFVNMGVEVITEDTRHVHVSGHPVREELKIMYELTKPKISIPVHGEYIHMYEHGKLAQECGVDKSIMARLGDVIDLVDAKKIDSVQFGYFGIDGKFLRHPDGDVMKMRRKMQNSGLVIVTVILNKKNKLLKDPVVFAPGVLDHQKDQGILRKISKEVETAVFLKDLKKIRHKVRDSICNLLKRQLLKKPLIEIQIEQI</sequence>
<dbReference type="SUPFAM" id="SSF56281">
    <property type="entry name" value="Metallo-hydrolase/oxidoreductase"/>
    <property type="match status" value="1"/>
</dbReference>
<keyword evidence="4 9" id="KW-0378">Hydrolase</keyword>
<accession>A0A8J3HU20</accession>
<dbReference type="Pfam" id="PF07521">
    <property type="entry name" value="RMMBL"/>
    <property type="match status" value="1"/>
</dbReference>
<evidence type="ECO:0000256" key="6">
    <source>
        <dbReference type="ARBA" id="ARBA00022839"/>
    </source>
</evidence>
<protein>
    <submittedName>
        <fullName evidence="9">MBL fold hydrolase</fullName>
    </submittedName>
</protein>
<evidence type="ECO:0000256" key="1">
    <source>
        <dbReference type="ARBA" id="ARBA00022490"/>
    </source>
</evidence>
<dbReference type="Proteomes" id="UP000637906">
    <property type="component" value="Unassembled WGS sequence"/>
</dbReference>
<dbReference type="NCBIfam" id="TIGR00649">
    <property type="entry name" value="MG423"/>
    <property type="match status" value="1"/>
</dbReference>
<keyword evidence="3" id="KW-0479">Metal-binding</keyword>
<evidence type="ECO:0000256" key="2">
    <source>
        <dbReference type="ARBA" id="ARBA00022722"/>
    </source>
</evidence>
<dbReference type="Gene3D" id="3.10.20.580">
    <property type="match status" value="1"/>
</dbReference>
<dbReference type="InterPro" id="IPR041636">
    <property type="entry name" value="RNase_J_C"/>
</dbReference>